<feature type="region of interest" description="Disordered" evidence="1">
    <location>
        <begin position="1"/>
        <end position="27"/>
    </location>
</feature>
<evidence type="ECO:0000256" key="1">
    <source>
        <dbReference type="SAM" id="MobiDB-lite"/>
    </source>
</evidence>
<keyword evidence="3" id="KW-1185">Reference proteome</keyword>
<feature type="compositionally biased region" description="Basic and acidic residues" evidence="1">
    <location>
        <begin position="105"/>
        <end position="125"/>
    </location>
</feature>
<dbReference type="AlphaFoldDB" id="A0AAD1U0N5"/>
<accession>A0AAD1U0N5</accession>
<feature type="region of interest" description="Disordered" evidence="1">
    <location>
        <begin position="105"/>
        <end position="140"/>
    </location>
</feature>
<proteinExistence type="predicted"/>
<comment type="caution">
    <text evidence="2">The sequence shown here is derived from an EMBL/GenBank/DDBJ whole genome shotgun (WGS) entry which is preliminary data.</text>
</comment>
<evidence type="ECO:0000313" key="2">
    <source>
        <dbReference type="EMBL" id="CAI2359703.1"/>
    </source>
</evidence>
<dbReference type="EMBL" id="CAMPGE010000938">
    <property type="protein sequence ID" value="CAI2359703.1"/>
    <property type="molecule type" value="Genomic_DNA"/>
</dbReference>
<sequence>MHKSVPNLPTASEVGVKKIKKGKNDEKTMRSNFRRDEWLEQVAQSPEFAKYFHGGAIPMVHPDLLDFRPQDEANNAFKKRNYIPERQRALNASTNYKSLHVVEGEKFNDRDPNKKNDFRPVDKKKLLNPPLKYTTSSTKNRVAETISENCRYSLEPANEKMRSDPQFRKNHREKWMSKKDFIMGYKNKTIQPRKNFDDKTSDPFMGGKEKVIAMTSRPLNKTKNISDVEFSSVISKNPSQHNTINNSSLRSLASIMKLKNTGFAGDITEYTKPKFSLNISKSVPKLVEINRNTEDTVQEILADFGHLPTKSFKVRSQLKGTQNRRYKVEKEIDDKDIMEMIINNRKLYHMSAYKVVSKPDIVLRNQKKVKKIHSSKKEGKKLLDEEDRSPGPIDQNLIKPSNAEMRETVPVSISKPVFNHRRLSMQENAHDDELKTDFERRSFHKKKASQELKFPEIKIKGTNFNDRIINDIDLATGFNDFLNRVENDPIEVESARNLDRGQAFKRESSKFNTGSVRRHSPPNSGRELGANDSFEERFASHLANNEDNKSFLKSVHTNLDDSECMNGHTMNMNSMTLTDILRDPGNKKVKILEKMYKNPSMKPEGIKKLVDDYFTK</sequence>
<dbReference type="Proteomes" id="UP001295684">
    <property type="component" value="Unassembled WGS sequence"/>
</dbReference>
<gene>
    <name evidence="2" type="ORF">ECRASSUSDP1_LOCUS996</name>
</gene>
<name>A0AAD1U0N5_EUPCR</name>
<protein>
    <submittedName>
        <fullName evidence="2">Uncharacterized protein</fullName>
    </submittedName>
</protein>
<feature type="region of interest" description="Disordered" evidence="1">
    <location>
        <begin position="501"/>
        <end position="529"/>
    </location>
</feature>
<reference evidence="2" key="1">
    <citation type="submission" date="2023-07" db="EMBL/GenBank/DDBJ databases">
        <authorList>
            <consortium name="AG Swart"/>
            <person name="Singh M."/>
            <person name="Singh A."/>
            <person name="Seah K."/>
            <person name="Emmerich C."/>
        </authorList>
    </citation>
    <scope>NUCLEOTIDE SEQUENCE</scope>
    <source>
        <strain evidence="2">DP1</strain>
    </source>
</reference>
<evidence type="ECO:0000313" key="3">
    <source>
        <dbReference type="Proteomes" id="UP001295684"/>
    </source>
</evidence>
<organism evidence="2 3">
    <name type="scientific">Euplotes crassus</name>
    <dbReference type="NCBI Taxonomy" id="5936"/>
    <lineage>
        <taxon>Eukaryota</taxon>
        <taxon>Sar</taxon>
        <taxon>Alveolata</taxon>
        <taxon>Ciliophora</taxon>
        <taxon>Intramacronucleata</taxon>
        <taxon>Spirotrichea</taxon>
        <taxon>Hypotrichia</taxon>
        <taxon>Euplotida</taxon>
        <taxon>Euplotidae</taxon>
        <taxon>Moneuplotes</taxon>
    </lineage>
</organism>
<feature type="region of interest" description="Disordered" evidence="1">
    <location>
        <begin position="373"/>
        <end position="401"/>
    </location>
</feature>